<name>A0A645GBN6_9ZZZZ</name>
<sequence length="95" mass="10585">MPLGKRPTKLRTFGIGIKPKGIAHGRRHRRDGTGRRRIRVLVGVELNEVLDLWLLARGIGLEGTGTGVTKFHHQASVTVVAISRTLFYGFYHTIV</sequence>
<dbReference type="AlphaFoldDB" id="A0A645GBN6"/>
<protein>
    <submittedName>
        <fullName evidence="1">Uncharacterized protein</fullName>
    </submittedName>
</protein>
<comment type="caution">
    <text evidence="1">The sequence shown here is derived from an EMBL/GenBank/DDBJ whole genome shotgun (WGS) entry which is preliminary data.</text>
</comment>
<organism evidence="1">
    <name type="scientific">bioreactor metagenome</name>
    <dbReference type="NCBI Taxonomy" id="1076179"/>
    <lineage>
        <taxon>unclassified sequences</taxon>
        <taxon>metagenomes</taxon>
        <taxon>ecological metagenomes</taxon>
    </lineage>
</organism>
<proteinExistence type="predicted"/>
<reference evidence="1" key="1">
    <citation type="submission" date="2019-08" db="EMBL/GenBank/DDBJ databases">
        <authorList>
            <person name="Kucharzyk K."/>
            <person name="Murdoch R.W."/>
            <person name="Higgins S."/>
            <person name="Loffler F."/>
        </authorList>
    </citation>
    <scope>NUCLEOTIDE SEQUENCE</scope>
</reference>
<dbReference type="EMBL" id="VSSQ01073158">
    <property type="protein sequence ID" value="MPN24338.1"/>
    <property type="molecule type" value="Genomic_DNA"/>
</dbReference>
<accession>A0A645GBN6</accession>
<gene>
    <name evidence="1" type="ORF">SDC9_171735</name>
</gene>
<evidence type="ECO:0000313" key="1">
    <source>
        <dbReference type="EMBL" id="MPN24338.1"/>
    </source>
</evidence>